<name>A0ABR7F663_9FIRM</name>
<accession>A0ABR7F663</accession>
<protein>
    <submittedName>
        <fullName evidence="4">Rubrerythrin family protein</fullName>
    </submittedName>
</protein>
<dbReference type="Pfam" id="PF00210">
    <property type="entry name" value="Ferritin"/>
    <property type="match status" value="1"/>
</dbReference>
<evidence type="ECO:0000256" key="2">
    <source>
        <dbReference type="ARBA" id="ARBA00023004"/>
    </source>
</evidence>
<proteinExistence type="predicted"/>
<comment type="caution">
    <text evidence="4">The sequence shown here is derived from an EMBL/GenBank/DDBJ whole genome shotgun (WGS) entry which is preliminary data.</text>
</comment>
<evidence type="ECO:0000313" key="5">
    <source>
        <dbReference type="Proteomes" id="UP000597877"/>
    </source>
</evidence>
<dbReference type="Proteomes" id="UP000597877">
    <property type="component" value="Unassembled WGS sequence"/>
</dbReference>
<evidence type="ECO:0000259" key="3">
    <source>
        <dbReference type="Pfam" id="PF00210"/>
    </source>
</evidence>
<keyword evidence="2" id="KW-0408">Iron</keyword>
<dbReference type="InterPro" id="IPR008331">
    <property type="entry name" value="Ferritin_DPS_dom"/>
</dbReference>
<dbReference type="PANTHER" id="PTHR30295:SF0">
    <property type="entry name" value="BACTERIOFERRITIN"/>
    <property type="match status" value="1"/>
</dbReference>
<dbReference type="InterPro" id="IPR012347">
    <property type="entry name" value="Ferritin-like"/>
</dbReference>
<dbReference type="InterPro" id="IPR009078">
    <property type="entry name" value="Ferritin-like_SF"/>
</dbReference>
<evidence type="ECO:0000313" key="4">
    <source>
        <dbReference type="EMBL" id="MBC5668320.1"/>
    </source>
</evidence>
<keyword evidence="5" id="KW-1185">Reference proteome</keyword>
<dbReference type="Gene3D" id="1.20.1260.10">
    <property type="match status" value="2"/>
</dbReference>
<dbReference type="CDD" id="cd07908">
    <property type="entry name" value="Mn_catalase_like"/>
    <property type="match status" value="1"/>
</dbReference>
<gene>
    <name evidence="4" type="ORF">H8S00_10025</name>
</gene>
<reference evidence="4 5" key="1">
    <citation type="submission" date="2020-08" db="EMBL/GenBank/DDBJ databases">
        <title>Genome public.</title>
        <authorList>
            <person name="Liu C."/>
            <person name="Sun Q."/>
        </authorList>
    </citation>
    <scope>NUCLEOTIDE SEQUENCE [LARGE SCALE GENOMIC DNA]</scope>
    <source>
        <strain evidence="4 5">BX4</strain>
    </source>
</reference>
<dbReference type="RefSeq" id="WP_021951822.1">
    <property type="nucleotide sequence ID" value="NZ_JACOOZ010000007.1"/>
</dbReference>
<sequence length="179" mass="20415">MIEDMLTNKCNFSSVKPALVALPYPEIKVKERNKAYAELLALDYCGQSSEMTSTMQYINQEGRMSGNKCEIAQIILGIAMAEMIHLQKLGELICLLGGTLDFTTKNSTGRQVMWSPSNVKIGGDIRNMLWADIEGERIAINQYRRHMNMIKDKNINQIMARIIKDEEYHIMLLRALLDK</sequence>
<dbReference type="SUPFAM" id="SSF47240">
    <property type="entry name" value="Ferritin-like"/>
    <property type="match status" value="1"/>
</dbReference>
<evidence type="ECO:0000256" key="1">
    <source>
        <dbReference type="ARBA" id="ARBA00022434"/>
    </source>
</evidence>
<dbReference type="EMBL" id="JACOOZ010000007">
    <property type="protein sequence ID" value="MBC5668320.1"/>
    <property type="molecule type" value="Genomic_DNA"/>
</dbReference>
<feature type="domain" description="Ferritin/DPS" evidence="3">
    <location>
        <begin position="50"/>
        <end position="179"/>
    </location>
</feature>
<keyword evidence="1" id="KW-0409">Iron storage</keyword>
<dbReference type="PANTHER" id="PTHR30295">
    <property type="entry name" value="BACTERIOFERRITIN"/>
    <property type="match status" value="1"/>
</dbReference>
<organism evidence="4 5">
    <name type="scientific">Eubacterium segne</name>
    <dbReference type="NCBI Taxonomy" id="2763045"/>
    <lineage>
        <taxon>Bacteria</taxon>
        <taxon>Bacillati</taxon>
        <taxon>Bacillota</taxon>
        <taxon>Clostridia</taxon>
        <taxon>Eubacteriales</taxon>
        <taxon>Eubacteriaceae</taxon>
        <taxon>Eubacterium</taxon>
    </lineage>
</organism>